<dbReference type="EMBL" id="CP001634">
    <property type="protein sequence ID" value="ACR79755.1"/>
    <property type="molecule type" value="Genomic_DNA"/>
</dbReference>
<dbReference type="InterPro" id="IPR007197">
    <property type="entry name" value="rSAM"/>
</dbReference>
<protein>
    <submittedName>
        <fullName evidence="6">Radical SAM domain protein</fullName>
    </submittedName>
</protein>
<dbReference type="RefSeq" id="WP_015868415.1">
    <property type="nucleotide sequence ID" value="NC_012785.1"/>
</dbReference>
<dbReference type="SFLD" id="SFLDG01067">
    <property type="entry name" value="SPASM/twitch_domain_containing"/>
    <property type="match status" value="1"/>
</dbReference>
<keyword evidence="3" id="KW-0408">Iron</keyword>
<keyword evidence="7" id="KW-1185">Reference proteome</keyword>
<evidence type="ECO:0000259" key="5">
    <source>
        <dbReference type="PROSITE" id="PS51918"/>
    </source>
</evidence>
<evidence type="ECO:0000256" key="1">
    <source>
        <dbReference type="ARBA" id="ARBA00022691"/>
    </source>
</evidence>
<dbReference type="GO" id="GO:0003824">
    <property type="term" value="F:catalytic activity"/>
    <property type="evidence" value="ECO:0007669"/>
    <property type="project" value="InterPro"/>
</dbReference>
<dbReference type="AlphaFoldDB" id="C5CHK0"/>
<dbReference type="InterPro" id="IPR013785">
    <property type="entry name" value="Aldolase_TIM"/>
</dbReference>
<dbReference type="KEGG" id="kol:Kole_1050"/>
<dbReference type="eggNOG" id="COG0535">
    <property type="taxonomic scope" value="Bacteria"/>
</dbReference>
<dbReference type="SFLD" id="SFLDS00029">
    <property type="entry name" value="Radical_SAM"/>
    <property type="match status" value="1"/>
</dbReference>
<name>C5CHK0_KOSOT</name>
<sequence length="469" mass="53703">MLNSLQISSIRWEIEPKCNLNCKHCFVGSKLDSFQELDLDSAMKIVNKIASIGVKKVNFTTKEPTLFKELDKLIFYCSLKGIYTELVTNGVLLRDITLSEKIVNSGVGAINISMEGISDTSNDYIRGKGTFVQILKALNNLKNVMEPGRYVPIVIQMTLNRKNKLEVHKIPAFFNSLPVDMVVIGGLLLEGNARENPDIALSSEEFLEAWEIILEEYLSLDYKRYYLNSKSLFPPEAVYYNIMYGTDLCPLPPRCGVLNGNFSLLPNGCIIPCVAILDKEANVGRLPMIDLLNKEFIEEKDKKRMDDFINSVSELIKLRKPYICSQCYYEDWCMPCPVSLLQKGFLDEISERCERALKELEMFLLNIQKAFKEYYVVVSQDTLMHLEKDKAFLTRFYRLGETLQRKYKVDGYKARILKSIFDNGAIALPDLCSDLSVTSADVLNFLKPLFYDGFIEFRRSERVPFYASK</sequence>
<dbReference type="Gene3D" id="3.20.20.70">
    <property type="entry name" value="Aldolase class I"/>
    <property type="match status" value="1"/>
</dbReference>
<dbReference type="SUPFAM" id="SSF102114">
    <property type="entry name" value="Radical SAM enzymes"/>
    <property type="match status" value="1"/>
</dbReference>
<dbReference type="InterPro" id="IPR058240">
    <property type="entry name" value="rSAM_sf"/>
</dbReference>
<keyword evidence="2" id="KW-0479">Metal-binding</keyword>
<dbReference type="PANTHER" id="PTHR11228:SF7">
    <property type="entry name" value="PQQA PEPTIDE CYCLASE"/>
    <property type="match status" value="1"/>
</dbReference>
<keyword evidence="4" id="KW-0411">Iron-sulfur</keyword>
<dbReference type="InterPro" id="IPR050377">
    <property type="entry name" value="Radical_SAM_PqqE_MftC-like"/>
</dbReference>
<evidence type="ECO:0000256" key="4">
    <source>
        <dbReference type="ARBA" id="ARBA00023014"/>
    </source>
</evidence>
<reference evidence="6 7" key="1">
    <citation type="submission" date="2009-06" db="EMBL/GenBank/DDBJ databases">
        <title>Complete sequence of Thermotogales bacterium TBF 19.5.1.</title>
        <authorList>
            <consortium name="US DOE Joint Genome Institute"/>
            <person name="Lucas S."/>
            <person name="Copeland A."/>
            <person name="Lapidus A."/>
            <person name="Glavina del Rio T."/>
            <person name="Tice H."/>
            <person name="Bruce D."/>
            <person name="Goodwin L."/>
            <person name="Pitluck S."/>
            <person name="Chertkov O."/>
            <person name="Brettin T."/>
            <person name="Detter J.C."/>
            <person name="Han C."/>
            <person name="Schmutz J."/>
            <person name="Larimer F."/>
            <person name="Land M."/>
            <person name="Hauser L."/>
            <person name="Kyrpides N."/>
            <person name="Ovchinnikova G."/>
            <person name="Noll K."/>
        </authorList>
    </citation>
    <scope>NUCLEOTIDE SEQUENCE [LARGE SCALE GENOMIC DNA]</scope>
    <source>
        <strain evidence="7">ATCC BAA-1733 / DSM 21960 / TBF 19.5.1</strain>
    </source>
</reference>
<dbReference type="HOGENOM" id="CLU_582385_0_0_0"/>
<feature type="domain" description="Radical SAM core" evidence="5">
    <location>
        <begin position="1"/>
        <end position="223"/>
    </location>
</feature>
<dbReference type="STRING" id="521045.Kole_1050"/>
<keyword evidence="1" id="KW-0949">S-adenosyl-L-methionine</keyword>
<dbReference type="Proteomes" id="UP000002382">
    <property type="component" value="Chromosome"/>
</dbReference>
<dbReference type="GO" id="GO:0046872">
    <property type="term" value="F:metal ion binding"/>
    <property type="evidence" value="ECO:0007669"/>
    <property type="project" value="UniProtKB-KW"/>
</dbReference>
<evidence type="ECO:0000313" key="6">
    <source>
        <dbReference type="EMBL" id="ACR79755.1"/>
    </source>
</evidence>
<proteinExistence type="predicted"/>
<dbReference type="PROSITE" id="PS51918">
    <property type="entry name" value="RADICAL_SAM"/>
    <property type="match status" value="1"/>
</dbReference>
<evidence type="ECO:0000313" key="7">
    <source>
        <dbReference type="Proteomes" id="UP000002382"/>
    </source>
</evidence>
<accession>C5CHK0</accession>
<dbReference type="GO" id="GO:0051536">
    <property type="term" value="F:iron-sulfur cluster binding"/>
    <property type="evidence" value="ECO:0007669"/>
    <property type="project" value="UniProtKB-KW"/>
</dbReference>
<dbReference type="OrthoDB" id="9763993at2"/>
<dbReference type="PANTHER" id="PTHR11228">
    <property type="entry name" value="RADICAL SAM DOMAIN PROTEIN"/>
    <property type="match status" value="1"/>
</dbReference>
<evidence type="ECO:0000256" key="2">
    <source>
        <dbReference type="ARBA" id="ARBA00022723"/>
    </source>
</evidence>
<gene>
    <name evidence="6" type="ordered locus">Kole_1050</name>
</gene>
<dbReference type="Pfam" id="PF04055">
    <property type="entry name" value="Radical_SAM"/>
    <property type="match status" value="1"/>
</dbReference>
<evidence type="ECO:0000256" key="3">
    <source>
        <dbReference type="ARBA" id="ARBA00023004"/>
    </source>
</evidence>
<dbReference type="CDD" id="cd01335">
    <property type="entry name" value="Radical_SAM"/>
    <property type="match status" value="1"/>
</dbReference>
<reference evidence="6 7" key="2">
    <citation type="journal article" date="2011" name="J. Bacteriol.">
        <title>Genome Sequence of Kosmotoga olearia Strain TBF 19.5.1, a Thermophilic Bacterium with a Wide Growth Temperature Range, Isolated from the Troll B Oil Platform in the North Sea.</title>
        <authorList>
            <person name="Swithers K.S."/>
            <person name="Dipippo J.L."/>
            <person name="Bruce D.C."/>
            <person name="Detter C."/>
            <person name="Tapia R."/>
            <person name="Han S."/>
            <person name="Goodwin L.A."/>
            <person name="Han J."/>
            <person name="Woyke T."/>
            <person name="Pitluck S."/>
            <person name="Pennacchio L."/>
            <person name="Nolan M."/>
            <person name="Mikhailova N."/>
            <person name="Land M.L."/>
            <person name="Nesbo C.L."/>
            <person name="Gogarten J.P."/>
            <person name="Noll K.M."/>
        </authorList>
    </citation>
    <scope>NUCLEOTIDE SEQUENCE [LARGE SCALE GENOMIC DNA]</scope>
    <source>
        <strain evidence="7">ATCC BAA-1733 / DSM 21960 / TBF 19.5.1</strain>
    </source>
</reference>
<organism evidence="6 7">
    <name type="scientific">Kosmotoga olearia (strain ATCC BAA-1733 / DSM 21960 / TBF 19.5.1)</name>
    <dbReference type="NCBI Taxonomy" id="521045"/>
    <lineage>
        <taxon>Bacteria</taxon>
        <taxon>Thermotogati</taxon>
        <taxon>Thermotogota</taxon>
        <taxon>Thermotogae</taxon>
        <taxon>Kosmotogales</taxon>
        <taxon>Kosmotogaceae</taxon>
        <taxon>Kosmotoga</taxon>
    </lineage>
</organism>